<protein>
    <submittedName>
        <fullName evidence="6">TetR family transcriptional regulator</fullName>
    </submittedName>
</protein>
<evidence type="ECO:0000256" key="2">
    <source>
        <dbReference type="ARBA" id="ARBA00023125"/>
    </source>
</evidence>
<sequence>MARTKAFDRDEALQGALDTFRVKGFEATSIQELVAGMGINRQSIYDTFGDKEALYHAALERYLELNRASMATLLEGPEPLRRALATLFGWAIDHLVAKGGLPCFLAQAALERGADSPASAVCVKAAFGENLRRMETRLRRAQAEGELGPHHDPAALARMFQNTLHGLQVTFRSGASREDLEAIVRVTLSVLG</sequence>
<organism evidence="6 7">
    <name type="scientific">Mesoterricola silvestris</name>
    <dbReference type="NCBI Taxonomy" id="2927979"/>
    <lineage>
        <taxon>Bacteria</taxon>
        <taxon>Pseudomonadati</taxon>
        <taxon>Acidobacteriota</taxon>
        <taxon>Holophagae</taxon>
        <taxon>Holophagales</taxon>
        <taxon>Holophagaceae</taxon>
        <taxon>Mesoterricola</taxon>
    </lineage>
</organism>
<dbReference type="KEGG" id="msil:METEAL_34990"/>
<proteinExistence type="predicted"/>
<evidence type="ECO:0000256" key="1">
    <source>
        <dbReference type="ARBA" id="ARBA00023015"/>
    </source>
</evidence>
<dbReference type="SUPFAM" id="SSF46689">
    <property type="entry name" value="Homeodomain-like"/>
    <property type="match status" value="1"/>
</dbReference>
<evidence type="ECO:0000313" key="7">
    <source>
        <dbReference type="Proteomes" id="UP001238179"/>
    </source>
</evidence>
<dbReference type="InterPro" id="IPR036271">
    <property type="entry name" value="Tet_transcr_reg_TetR-rel_C_sf"/>
</dbReference>
<dbReference type="AlphaFoldDB" id="A0AA48GTZ3"/>
<dbReference type="InterPro" id="IPR001647">
    <property type="entry name" value="HTH_TetR"/>
</dbReference>
<dbReference type="InterPro" id="IPR011075">
    <property type="entry name" value="TetR_C"/>
</dbReference>
<name>A0AA48GTZ3_9BACT</name>
<evidence type="ECO:0000259" key="5">
    <source>
        <dbReference type="PROSITE" id="PS50977"/>
    </source>
</evidence>
<evidence type="ECO:0000313" key="6">
    <source>
        <dbReference type="EMBL" id="BDU74325.1"/>
    </source>
</evidence>
<dbReference type="EMBL" id="AP027080">
    <property type="protein sequence ID" value="BDU74325.1"/>
    <property type="molecule type" value="Genomic_DNA"/>
</dbReference>
<dbReference type="Gene3D" id="1.10.10.60">
    <property type="entry name" value="Homeodomain-like"/>
    <property type="match status" value="1"/>
</dbReference>
<feature type="domain" description="HTH tetR-type" evidence="5">
    <location>
        <begin position="6"/>
        <end position="66"/>
    </location>
</feature>
<reference evidence="7" key="1">
    <citation type="journal article" date="2023" name="Int. J. Syst. Evol. Microbiol.">
        <title>Mesoterricola silvestris gen. nov., sp. nov., Mesoterricola sediminis sp. nov., Geothrix oryzae sp. nov., Geothrix edaphica sp. nov., Geothrix rubra sp. nov., and Geothrix limicola sp. nov., six novel members of Acidobacteriota isolated from soils.</title>
        <authorList>
            <person name="Itoh H."/>
            <person name="Sugisawa Y."/>
            <person name="Mise K."/>
            <person name="Xu Z."/>
            <person name="Kuniyasu M."/>
            <person name="Ushijima N."/>
            <person name="Kawano K."/>
            <person name="Kobayashi E."/>
            <person name="Shiratori Y."/>
            <person name="Masuda Y."/>
            <person name="Senoo K."/>
        </authorList>
    </citation>
    <scope>NUCLEOTIDE SEQUENCE [LARGE SCALE GENOMIC DNA]</scope>
    <source>
        <strain evidence="7">W79</strain>
    </source>
</reference>
<gene>
    <name evidence="6" type="ORF">METEAL_34990</name>
</gene>
<dbReference type="Pfam" id="PF16925">
    <property type="entry name" value="TetR_C_13"/>
    <property type="match status" value="1"/>
</dbReference>
<keyword evidence="7" id="KW-1185">Reference proteome</keyword>
<evidence type="ECO:0000256" key="3">
    <source>
        <dbReference type="ARBA" id="ARBA00023163"/>
    </source>
</evidence>
<feature type="DNA-binding region" description="H-T-H motif" evidence="4">
    <location>
        <begin position="29"/>
        <end position="48"/>
    </location>
</feature>
<dbReference type="PANTHER" id="PTHR47506:SF1">
    <property type="entry name" value="HTH-TYPE TRANSCRIPTIONAL REGULATOR YJDC"/>
    <property type="match status" value="1"/>
</dbReference>
<keyword evidence="3" id="KW-0804">Transcription</keyword>
<dbReference type="PROSITE" id="PS50977">
    <property type="entry name" value="HTH_TETR_2"/>
    <property type="match status" value="1"/>
</dbReference>
<dbReference type="Gene3D" id="1.10.357.10">
    <property type="entry name" value="Tetracycline Repressor, domain 2"/>
    <property type="match status" value="1"/>
</dbReference>
<dbReference type="PANTHER" id="PTHR47506">
    <property type="entry name" value="TRANSCRIPTIONAL REGULATORY PROTEIN"/>
    <property type="match status" value="1"/>
</dbReference>
<accession>A0AA48GTZ3</accession>
<dbReference type="Pfam" id="PF00440">
    <property type="entry name" value="TetR_N"/>
    <property type="match status" value="1"/>
</dbReference>
<dbReference type="GO" id="GO:0003677">
    <property type="term" value="F:DNA binding"/>
    <property type="evidence" value="ECO:0007669"/>
    <property type="project" value="UniProtKB-UniRule"/>
</dbReference>
<dbReference type="SUPFAM" id="SSF48498">
    <property type="entry name" value="Tetracyclin repressor-like, C-terminal domain"/>
    <property type="match status" value="1"/>
</dbReference>
<keyword evidence="2 4" id="KW-0238">DNA-binding</keyword>
<keyword evidence="1" id="KW-0805">Transcription regulation</keyword>
<dbReference type="InterPro" id="IPR009057">
    <property type="entry name" value="Homeodomain-like_sf"/>
</dbReference>
<dbReference type="RefSeq" id="WP_316413001.1">
    <property type="nucleotide sequence ID" value="NZ_AP027080.1"/>
</dbReference>
<dbReference type="Proteomes" id="UP001238179">
    <property type="component" value="Chromosome"/>
</dbReference>
<evidence type="ECO:0000256" key="4">
    <source>
        <dbReference type="PROSITE-ProRule" id="PRU00335"/>
    </source>
</evidence>